<feature type="compositionally biased region" description="Pro residues" evidence="1">
    <location>
        <begin position="224"/>
        <end position="240"/>
    </location>
</feature>
<accession>A0A165FP46</accession>
<dbReference type="Pfam" id="PF10428">
    <property type="entry name" value="SOG2"/>
    <property type="match status" value="1"/>
</dbReference>
<organism evidence="2 3">
    <name type="scientific">Calocera cornea HHB12733</name>
    <dbReference type="NCBI Taxonomy" id="1353952"/>
    <lineage>
        <taxon>Eukaryota</taxon>
        <taxon>Fungi</taxon>
        <taxon>Dikarya</taxon>
        <taxon>Basidiomycota</taxon>
        <taxon>Agaricomycotina</taxon>
        <taxon>Dacrymycetes</taxon>
        <taxon>Dacrymycetales</taxon>
        <taxon>Dacrymycetaceae</taxon>
        <taxon>Calocera</taxon>
    </lineage>
</organism>
<dbReference type="STRING" id="1353952.A0A165FP46"/>
<dbReference type="InterPro" id="IPR019487">
    <property type="entry name" value="RAM_signalling_pathway_SOG2"/>
</dbReference>
<protein>
    <submittedName>
        <fullName evidence="2">Uncharacterized protein</fullName>
    </submittedName>
</protein>
<feature type="region of interest" description="Disordered" evidence="1">
    <location>
        <begin position="508"/>
        <end position="558"/>
    </location>
</feature>
<dbReference type="EMBL" id="KV423969">
    <property type="protein sequence ID" value="KZT57015.1"/>
    <property type="molecule type" value="Genomic_DNA"/>
</dbReference>
<proteinExistence type="predicted"/>
<evidence type="ECO:0000313" key="2">
    <source>
        <dbReference type="EMBL" id="KZT57015.1"/>
    </source>
</evidence>
<dbReference type="InParanoid" id="A0A165FP46"/>
<gene>
    <name evidence="2" type="ORF">CALCODRAFT_517755</name>
</gene>
<name>A0A165FP46_9BASI</name>
<dbReference type="AlphaFoldDB" id="A0A165FP46"/>
<evidence type="ECO:0000256" key="1">
    <source>
        <dbReference type="SAM" id="MobiDB-lite"/>
    </source>
</evidence>
<dbReference type="OrthoDB" id="1394818at2759"/>
<evidence type="ECO:0000313" key="3">
    <source>
        <dbReference type="Proteomes" id="UP000076842"/>
    </source>
</evidence>
<sequence>MSNSLLQLIEGIRTILGAVEQIYESLRHYTGAIDERLSGILVRVLDPAGAYIVRLINALDRFDSLSRKGLPPVAVCRDVLKSCQDALGVFGKLANVLQAQLKVLASTGDVRYARRLNLLLYGAMGEVSIAWQEMSPHLQDVKAYLQTGSELHILVARSREGPVTPVIEQNEMGSPESTPHADRTFATTGQIADPPTIQARRARRHGGSYSQKDVELGRSLPSAGIPPSPSPDGPDTPIWPPSASQPQALRSILRNAGQAHSPSPINMSSPLLWSGTSNGHGSTQHLRKESDESASHVGVTPPANGTRVTRPILTPSNSSAFLAHHLQTPSPMPRSPAPLPADSAQLFDGELLIMMDSATQTASNVWAMLGELLDNLTEPRRDIRGALTRAEQATEKVRVDLEAVRQDATPAARKAFVEAAHQFAKAVAQLLTIIRAYDAQKALPSELRSGVSRLTHATKEFTVFFQATSFAGRSRALSPAGADDESPRIPMLSPGLVARGTPASLLRSRSDVATPSKVPIRGVRDAPWSAQPQQTFQIPPVPPREAASATRPTFDTAS</sequence>
<keyword evidence="3" id="KW-1185">Reference proteome</keyword>
<dbReference type="Proteomes" id="UP000076842">
    <property type="component" value="Unassembled WGS sequence"/>
</dbReference>
<reference evidence="2 3" key="1">
    <citation type="journal article" date="2016" name="Mol. Biol. Evol.">
        <title>Comparative Genomics of Early-Diverging Mushroom-Forming Fungi Provides Insights into the Origins of Lignocellulose Decay Capabilities.</title>
        <authorList>
            <person name="Nagy L.G."/>
            <person name="Riley R."/>
            <person name="Tritt A."/>
            <person name="Adam C."/>
            <person name="Daum C."/>
            <person name="Floudas D."/>
            <person name="Sun H."/>
            <person name="Yadav J.S."/>
            <person name="Pangilinan J."/>
            <person name="Larsson K.H."/>
            <person name="Matsuura K."/>
            <person name="Barry K."/>
            <person name="Labutti K."/>
            <person name="Kuo R."/>
            <person name="Ohm R.A."/>
            <person name="Bhattacharya S.S."/>
            <person name="Shirouzu T."/>
            <person name="Yoshinaga Y."/>
            <person name="Martin F.M."/>
            <person name="Grigoriev I.V."/>
            <person name="Hibbett D.S."/>
        </authorList>
    </citation>
    <scope>NUCLEOTIDE SEQUENCE [LARGE SCALE GENOMIC DNA]</scope>
    <source>
        <strain evidence="2 3">HHB12733</strain>
    </source>
</reference>
<feature type="compositionally biased region" description="Polar residues" evidence="1">
    <location>
        <begin position="258"/>
        <end position="284"/>
    </location>
</feature>
<feature type="region of interest" description="Disordered" evidence="1">
    <location>
        <begin position="256"/>
        <end position="311"/>
    </location>
</feature>
<feature type="region of interest" description="Disordered" evidence="1">
    <location>
        <begin position="167"/>
        <end position="244"/>
    </location>
</feature>